<comment type="catalytic activity">
    <reaction evidence="2">
        <text>2,5-diamino-6-hydroxy-4-(5-phosphoribosylamino)-pyrimidine + H2O = 2,5,6-triamino-4-hydroxypyrimidine + D-ribose 5-phosphate</text>
        <dbReference type="Rhea" id="RHEA:23436"/>
        <dbReference type="ChEBI" id="CHEBI:15377"/>
        <dbReference type="ChEBI" id="CHEBI:58614"/>
        <dbReference type="ChEBI" id="CHEBI:78346"/>
        <dbReference type="ChEBI" id="CHEBI:137796"/>
    </reaction>
</comment>
<proteinExistence type="predicted"/>
<feature type="domain" description="NADAR" evidence="3">
    <location>
        <begin position="15"/>
        <end position="143"/>
    </location>
</feature>
<dbReference type="Proteomes" id="UP000185678">
    <property type="component" value="Unassembled WGS sequence"/>
</dbReference>
<evidence type="ECO:0000256" key="1">
    <source>
        <dbReference type="ARBA" id="ARBA00000022"/>
    </source>
</evidence>
<accession>A0A1N7QA27</accession>
<dbReference type="EMBL" id="FTOA01000013">
    <property type="protein sequence ID" value="SIT19738.1"/>
    <property type="molecule type" value="Genomic_DNA"/>
</dbReference>
<name>A0A1N7QA27_9PROT</name>
<evidence type="ECO:0000259" key="3">
    <source>
        <dbReference type="Pfam" id="PF08719"/>
    </source>
</evidence>
<gene>
    <name evidence="4" type="ORF">SAMN05421779_11317</name>
</gene>
<dbReference type="SUPFAM" id="SSF143990">
    <property type="entry name" value="YbiA-like"/>
    <property type="match status" value="1"/>
</dbReference>
<evidence type="ECO:0000256" key="2">
    <source>
        <dbReference type="ARBA" id="ARBA00000751"/>
    </source>
</evidence>
<evidence type="ECO:0000313" key="5">
    <source>
        <dbReference type="Proteomes" id="UP000185678"/>
    </source>
</evidence>
<evidence type="ECO:0000313" key="4">
    <source>
        <dbReference type="EMBL" id="SIT19738.1"/>
    </source>
</evidence>
<dbReference type="CDD" id="cd15457">
    <property type="entry name" value="NADAR"/>
    <property type="match status" value="1"/>
</dbReference>
<reference evidence="4 5" key="1">
    <citation type="submission" date="2017-01" db="EMBL/GenBank/DDBJ databases">
        <authorList>
            <person name="Mah S.A."/>
            <person name="Swanson W.J."/>
            <person name="Moy G.W."/>
            <person name="Vacquier V.D."/>
        </authorList>
    </citation>
    <scope>NUCLEOTIDE SEQUENCE [LARGE SCALE GENOMIC DNA]</scope>
    <source>
        <strain evidence="4 5">DSM 11589</strain>
    </source>
</reference>
<sequence>MYDGQHDLPIDEFTAEFYWLSNFSPAPIDYEGELYMTVENAFQAAKTSDHRARALIRDCGPDEAKMRGLHVPLRPDWEQCRVAVMEDLLDAKFAIPALRRRLIATGDRPIINRNVFGDTFWGLCRDQGRNELGEAIMRVRNRIQAR</sequence>
<keyword evidence="5" id="KW-1185">Reference proteome</keyword>
<dbReference type="InterPro" id="IPR037238">
    <property type="entry name" value="YbiA-like_sf"/>
</dbReference>
<dbReference type="AlphaFoldDB" id="A0A1N7QA27"/>
<dbReference type="InterPro" id="IPR012816">
    <property type="entry name" value="NADAR"/>
</dbReference>
<protein>
    <recommendedName>
        <fullName evidence="3">NADAR domain-containing protein</fullName>
    </recommendedName>
</protein>
<dbReference type="Gene3D" id="1.10.357.40">
    <property type="entry name" value="YbiA-like"/>
    <property type="match status" value="1"/>
</dbReference>
<dbReference type="Pfam" id="PF08719">
    <property type="entry name" value="NADAR"/>
    <property type="match status" value="1"/>
</dbReference>
<dbReference type="STRING" id="80876.SAMN05421779_11317"/>
<dbReference type="RefSeq" id="WP_076402129.1">
    <property type="nucleotide sequence ID" value="NZ_FTOA01000013.1"/>
</dbReference>
<comment type="catalytic activity">
    <reaction evidence="1">
        <text>5-amino-6-(5-phospho-D-ribosylamino)uracil + H2O = 5,6-diaminouracil + D-ribose 5-phosphate</text>
        <dbReference type="Rhea" id="RHEA:55020"/>
        <dbReference type="ChEBI" id="CHEBI:15377"/>
        <dbReference type="ChEBI" id="CHEBI:46252"/>
        <dbReference type="ChEBI" id="CHEBI:58453"/>
        <dbReference type="ChEBI" id="CHEBI:78346"/>
    </reaction>
</comment>
<organism evidence="4 5">
    <name type="scientific">Insolitispirillum peregrinum</name>
    <dbReference type="NCBI Taxonomy" id="80876"/>
    <lineage>
        <taxon>Bacteria</taxon>
        <taxon>Pseudomonadati</taxon>
        <taxon>Pseudomonadota</taxon>
        <taxon>Alphaproteobacteria</taxon>
        <taxon>Rhodospirillales</taxon>
        <taxon>Novispirillaceae</taxon>
        <taxon>Insolitispirillum</taxon>
    </lineage>
</organism>